<reference evidence="20" key="3">
    <citation type="submission" date="2025-09" db="UniProtKB">
        <authorList>
            <consortium name="Ensembl"/>
        </authorList>
    </citation>
    <scope>IDENTIFICATION</scope>
</reference>
<dbReference type="AlphaFoldDB" id="H2ZSU8"/>
<proteinExistence type="inferred from homology"/>
<feature type="domain" description="UFSP1/2/DUB catalytic" evidence="19">
    <location>
        <begin position="76"/>
        <end position="292"/>
    </location>
</feature>
<dbReference type="InParanoid" id="H2ZSU8"/>
<reference evidence="21" key="1">
    <citation type="submission" date="2011-08" db="EMBL/GenBank/DDBJ databases">
        <title>The draft genome of Latimeria chalumnae.</title>
        <authorList>
            <person name="Di Palma F."/>
            <person name="Alfoldi J."/>
            <person name="Johnson J."/>
            <person name="Berlin A."/>
            <person name="Gnerre S."/>
            <person name="Jaffe D."/>
            <person name="MacCallum I."/>
            <person name="Young S."/>
            <person name="Walker B.J."/>
            <person name="Lander E."/>
            <person name="Lindblad-Toh K."/>
        </authorList>
    </citation>
    <scope>NUCLEOTIDE SEQUENCE [LARGE SCALE GENOMIC DNA]</scope>
    <source>
        <strain evidence="21">Wild caught</strain>
    </source>
</reference>
<comment type="subunit">
    <text evidence="5">Interacts with RPA1 and RPA2.</text>
</comment>
<evidence type="ECO:0000256" key="11">
    <source>
        <dbReference type="ARBA" id="ARBA00022771"/>
    </source>
</evidence>
<dbReference type="FunFam" id="3.90.70.130:FF:000002">
    <property type="entry name" value="Zinc finger containing ubiquitin peptidase 1"/>
    <property type="match status" value="1"/>
</dbReference>
<dbReference type="eggNOG" id="KOG4696">
    <property type="taxonomic scope" value="Eukaryota"/>
</dbReference>
<evidence type="ECO:0000256" key="2">
    <source>
        <dbReference type="ARBA" id="ARBA00004123"/>
    </source>
</evidence>
<keyword evidence="12" id="KW-0378">Hydrolase</keyword>
<dbReference type="PANTHER" id="PTHR48153:SF4">
    <property type="entry name" value="UBIQUITIN CARBOXYL-TERMINAL HYDROLASE MUG105"/>
    <property type="match status" value="1"/>
</dbReference>
<evidence type="ECO:0000256" key="18">
    <source>
        <dbReference type="ARBA" id="ARBA00045669"/>
    </source>
</evidence>
<dbReference type="GO" id="GO:0008270">
    <property type="term" value="F:zinc ion binding"/>
    <property type="evidence" value="ECO:0007669"/>
    <property type="project" value="UniProtKB-KW"/>
</dbReference>
<comment type="function">
    <text evidence="18">Deubiquitinase with endodeubiquitinase activity that specifically interacts with and cleaves 'Lys-63'-linked long polyubiquitin chains. Shows only weak activity against 'Lys-11' and 'Lys-48'-linked chains. Plays an important role in genome stability pathways, functioning to prevent spontaneous DNA damage and also promote cellular survival in response to exogenous DNA damage. Modulates the ubiquitination status of replication protein A (RPA) complex proteins in response to replication stress.</text>
</comment>
<dbReference type="STRING" id="7897.ENSLACP00000000469"/>
<keyword evidence="11" id="KW-0863">Zinc-finger</keyword>
<evidence type="ECO:0000256" key="5">
    <source>
        <dbReference type="ARBA" id="ARBA00011274"/>
    </source>
</evidence>
<dbReference type="Pfam" id="PF07910">
    <property type="entry name" value="Peptidase_C78"/>
    <property type="match status" value="1"/>
</dbReference>
<evidence type="ECO:0000256" key="13">
    <source>
        <dbReference type="ARBA" id="ARBA00022833"/>
    </source>
</evidence>
<evidence type="ECO:0000256" key="1">
    <source>
        <dbReference type="ARBA" id="ARBA00000707"/>
    </source>
</evidence>
<evidence type="ECO:0000256" key="14">
    <source>
        <dbReference type="ARBA" id="ARBA00022990"/>
    </source>
</evidence>
<dbReference type="GO" id="GO:0005737">
    <property type="term" value="C:cytoplasm"/>
    <property type="evidence" value="ECO:0007669"/>
    <property type="project" value="UniProtKB-SubCell"/>
</dbReference>
<organism evidence="20 21">
    <name type="scientific">Latimeria chalumnae</name>
    <name type="common">Coelacanth</name>
    <dbReference type="NCBI Taxonomy" id="7897"/>
    <lineage>
        <taxon>Eukaryota</taxon>
        <taxon>Metazoa</taxon>
        <taxon>Chordata</taxon>
        <taxon>Craniata</taxon>
        <taxon>Vertebrata</taxon>
        <taxon>Euteleostomi</taxon>
        <taxon>Coelacanthiformes</taxon>
        <taxon>Coelacanthidae</taxon>
        <taxon>Latimeria</taxon>
    </lineage>
</organism>
<sequence>QRQYGLDKKGGYKQQSLRNMGKAVERGWMPPAEYHKRKVEMLESLASGADDGRTKTSGIMRALHELYQRSGRDVGRVWLCAQTDHFHSSLGDQGWGCGYRNFQMLLSSLLQMDLYKNSLKDLKVIPCIERIQGMIEGAWREGFDPQGASHFNNKLQGTRSWIGASEIYSLLSSLQVKCRIVDFHHPTGPSDTHPLLFEWVKNYYSSGYGAARLPPRVVRTDKPPIYLQHQGHSRTVVGIEEKKNGALCLLIFDPGCPSEEMQKLLRQDVNGSNLQQLRKFAGKMKHKQYQIVAVEGVLSSEEKEAHRQASRLLKGERVP</sequence>
<keyword evidence="15" id="KW-0539">Nucleus</keyword>
<dbReference type="HOGENOM" id="CLU_017060_1_0_1"/>
<keyword evidence="13" id="KW-0862">Zinc</keyword>
<evidence type="ECO:0000256" key="16">
    <source>
        <dbReference type="ARBA" id="ARBA00029662"/>
    </source>
</evidence>
<evidence type="ECO:0000256" key="6">
    <source>
        <dbReference type="ARBA" id="ARBA00012759"/>
    </source>
</evidence>
<dbReference type="FunCoup" id="H2ZSU8">
    <property type="interactions" value="1705"/>
</dbReference>
<dbReference type="Proteomes" id="UP000008672">
    <property type="component" value="Unassembled WGS sequence"/>
</dbReference>
<dbReference type="PANTHER" id="PTHR48153">
    <property type="entry name" value="UFM1-SPECIFIC PROTEASE 2"/>
    <property type="match status" value="1"/>
</dbReference>
<gene>
    <name evidence="20" type="primary">ZUP1</name>
</gene>
<dbReference type="Gene3D" id="3.90.70.130">
    <property type="match status" value="1"/>
</dbReference>
<keyword evidence="9" id="KW-0479">Metal-binding</keyword>
<keyword evidence="10" id="KW-0677">Repeat</keyword>
<keyword evidence="21" id="KW-1185">Reference proteome</keyword>
<dbReference type="GO" id="GO:0071567">
    <property type="term" value="F:deUFMylase activity"/>
    <property type="evidence" value="ECO:0007669"/>
    <property type="project" value="UniProtKB-ARBA"/>
</dbReference>
<evidence type="ECO:0000256" key="3">
    <source>
        <dbReference type="ARBA" id="ARBA00004496"/>
    </source>
</evidence>
<evidence type="ECO:0000256" key="9">
    <source>
        <dbReference type="ARBA" id="ARBA00022723"/>
    </source>
</evidence>
<dbReference type="Bgee" id="ENSLACG00000000417">
    <property type="expression patterns" value="Expressed in mesonephros and 5 other cell types or tissues"/>
</dbReference>
<dbReference type="EMBL" id="AFYH01246120">
    <property type="status" value="NOT_ANNOTATED_CDS"/>
    <property type="molecule type" value="Genomic_DNA"/>
</dbReference>
<dbReference type="EMBL" id="AFYH01246121">
    <property type="status" value="NOT_ANNOTATED_CDS"/>
    <property type="molecule type" value="Genomic_DNA"/>
</dbReference>
<reference evidence="20" key="2">
    <citation type="submission" date="2025-08" db="UniProtKB">
        <authorList>
            <consortium name="Ensembl"/>
        </authorList>
    </citation>
    <scope>IDENTIFICATION</scope>
</reference>
<dbReference type="InterPro" id="IPR012462">
    <property type="entry name" value="UFSP1/2_DUB_cat"/>
</dbReference>
<evidence type="ECO:0000256" key="15">
    <source>
        <dbReference type="ARBA" id="ARBA00023242"/>
    </source>
</evidence>
<keyword evidence="14" id="KW-0007">Acetylation</keyword>
<comment type="similarity">
    <text evidence="4">Belongs to the peptidase C78 family. ZUFSP subfamily.</text>
</comment>
<dbReference type="EMBL" id="AFYH01246122">
    <property type="status" value="NOT_ANNOTATED_CDS"/>
    <property type="molecule type" value="Genomic_DNA"/>
</dbReference>
<dbReference type="OMA" id="CGSKAWI"/>
<evidence type="ECO:0000256" key="10">
    <source>
        <dbReference type="ARBA" id="ARBA00022737"/>
    </source>
</evidence>
<accession>H2ZSU8</accession>
<evidence type="ECO:0000313" key="20">
    <source>
        <dbReference type="Ensembl" id="ENSLACP00000000469.1"/>
    </source>
</evidence>
<evidence type="ECO:0000256" key="7">
    <source>
        <dbReference type="ARBA" id="ARBA00021993"/>
    </source>
</evidence>
<evidence type="ECO:0000256" key="4">
    <source>
        <dbReference type="ARBA" id="ARBA00010469"/>
    </source>
</evidence>
<name>H2ZSU8_LATCH</name>
<keyword evidence="8" id="KW-0963">Cytoplasm</keyword>
<dbReference type="GO" id="GO:0004843">
    <property type="term" value="F:cysteine-type deubiquitinase activity"/>
    <property type="evidence" value="ECO:0007669"/>
    <property type="project" value="UniProtKB-EC"/>
</dbReference>
<protein>
    <recommendedName>
        <fullName evidence="7">Zinc finger-containing ubiquitin peptidase 1</fullName>
        <ecNumber evidence="6">3.4.19.12</ecNumber>
    </recommendedName>
    <alternativeName>
        <fullName evidence="17">Lys-63-specific deubiquitinase ZUFSP</fullName>
    </alternativeName>
    <alternativeName>
        <fullName evidence="16">Zinc finger with UFM1-specific peptidase domain protein</fullName>
    </alternativeName>
</protein>
<evidence type="ECO:0000259" key="19">
    <source>
        <dbReference type="Pfam" id="PF07910"/>
    </source>
</evidence>
<evidence type="ECO:0000256" key="8">
    <source>
        <dbReference type="ARBA" id="ARBA00022490"/>
    </source>
</evidence>
<evidence type="ECO:0000256" key="17">
    <source>
        <dbReference type="ARBA" id="ARBA00031481"/>
    </source>
</evidence>
<evidence type="ECO:0000256" key="12">
    <source>
        <dbReference type="ARBA" id="ARBA00022801"/>
    </source>
</evidence>
<dbReference type="EC" id="3.4.19.12" evidence="6"/>
<comment type="subcellular location">
    <subcellularLocation>
        <location evidence="3">Cytoplasm</location>
    </subcellularLocation>
    <subcellularLocation>
        <location evidence="2">Nucleus</location>
    </subcellularLocation>
</comment>
<dbReference type="Ensembl" id="ENSLACT00000000471.1">
    <property type="protein sequence ID" value="ENSLACP00000000469.1"/>
    <property type="gene ID" value="ENSLACG00000000417.1"/>
</dbReference>
<dbReference type="GO" id="GO:0005634">
    <property type="term" value="C:nucleus"/>
    <property type="evidence" value="ECO:0007669"/>
    <property type="project" value="UniProtKB-SubCell"/>
</dbReference>
<dbReference type="GeneTree" id="ENSGT00390000008232"/>
<evidence type="ECO:0000313" key="21">
    <source>
        <dbReference type="Proteomes" id="UP000008672"/>
    </source>
</evidence>
<comment type="catalytic activity">
    <reaction evidence="1">
        <text>Thiol-dependent hydrolysis of ester, thioester, amide, peptide and isopeptide bonds formed by the C-terminal Gly of ubiquitin (a 76-residue protein attached to proteins as an intracellular targeting signal).</text>
        <dbReference type="EC" id="3.4.19.12"/>
    </reaction>
</comment>